<evidence type="ECO:0008006" key="5">
    <source>
        <dbReference type="Google" id="ProtNLM"/>
    </source>
</evidence>
<dbReference type="Pfam" id="PF03815">
    <property type="entry name" value="LCCL"/>
    <property type="match status" value="1"/>
</dbReference>
<dbReference type="SUPFAM" id="SSF49785">
    <property type="entry name" value="Galactose-binding domain-like"/>
    <property type="match status" value="1"/>
</dbReference>
<dbReference type="Proteomes" id="UP000011014">
    <property type="component" value="Unassembled WGS sequence"/>
</dbReference>
<reference evidence="4" key="1">
    <citation type="journal article" date="2010" name="Science">
        <title>Plasticity of animal genome architecture unmasked by rapid evolution of a pelagic tunicate.</title>
        <authorList>
            <person name="Denoeud F."/>
            <person name="Henriet S."/>
            <person name="Mungpakdee S."/>
            <person name="Aury J.M."/>
            <person name="Da Silva C."/>
            <person name="Brinkmann H."/>
            <person name="Mikhaleva J."/>
            <person name="Olsen L.C."/>
            <person name="Jubin C."/>
            <person name="Canestro C."/>
            <person name="Bouquet J.M."/>
            <person name="Danks G."/>
            <person name="Poulain J."/>
            <person name="Campsteijn C."/>
            <person name="Adamski M."/>
            <person name="Cross I."/>
            <person name="Yadetie F."/>
            <person name="Muffato M."/>
            <person name="Louis A."/>
            <person name="Butcher S."/>
            <person name="Tsagkogeorga G."/>
            <person name="Konrad A."/>
            <person name="Singh S."/>
            <person name="Jensen M.F."/>
            <person name="Cong E.H."/>
            <person name="Eikeseth-Otteraa H."/>
            <person name="Noel B."/>
            <person name="Anthouard V."/>
            <person name="Porcel B.M."/>
            <person name="Kachouri-Lafond R."/>
            <person name="Nishino A."/>
            <person name="Ugolini M."/>
            <person name="Chourrout P."/>
            <person name="Nishida H."/>
            <person name="Aasland R."/>
            <person name="Huzurbazar S."/>
            <person name="Westhof E."/>
            <person name="Delsuc F."/>
            <person name="Lehrach H."/>
            <person name="Reinhardt R."/>
            <person name="Weissenbach J."/>
            <person name="Roy S.W."/>
            <person name="Artiguenave F."/>
            <person name="Postlethwait J.H."/>
            <person name="Manak J.R."/>
            <person name="Thompson E.M."/>
            <person name="Jaillon O."/>
            <person name="Du Pasquier L."/>
            <person name="Boudinot P."/>
            <person name="Liberles D.A."/>
            <person name="Volff J.N."/>
            <person name="Philippe H."/>
            <person name="Lenhard B."/>
            <person name="Roest Crollius H."/>
            <person name="Wincker P."/>
            <person name="Chourrout D."/>
        </authorList>
    </citation>
    <scope>NUCLEOTIDE SEQUENCE [LARGE SCALE GENOMIC DNA]</scope>
</reference>
<dbReference type="Pfam" id="PF00754">
    <property type="entry name" value="F5_F8_type_C"/>
    <property type="match status" value="1"/>
</dbReference>
<dbReference type="InterPro" id="IPR000421">
    <property type="entry name" value="FA58C"/>
</dbReference>
<name>E4YBI8_OIKDI</name>
<protein>
    <recommendedName>
        <fullName evidence="5">F5/8 type C domain-containing protein</fullName>
    </recommendedName>
</protein>
<accession>E4YBI8</accession>
<gene>
    <name evidence="4" type="ORF">GSOID_T00020786001</name>
</gene>
<evidence type="ECO:0000256" key="1">
    <source>
        <dbReference type="SAM" id="Phobius"/>
    </source>
</evidence>
<dbReference type="Gene3D" id="2.60.120.260">
    <property type="entry name" value="Galactose-binding domain-like"/>
    <property type="match status" value="1"/>
</dbReference>
<dbReference type="Gene3D" id="2.170.130.20">
    <property type="entry name" value="LCCL-like domain"/>
    <property type="match status" value="1"/>
</dbReference>
<dbReference type="InterPro" id="IPR004043">
    <property type="entry name" value="LCCL"/>
</dbReference>
<keyword evidence="1" id="KW-0472">Membrane</keyword>
<proteinExistence type="predicted"/>
<feature type="domain" description="LCCL" evidence="3">
    <location>
        <begin position="124"/>
        <end position="198"/>
    </location>
</feature>
<dbReference type="SMART" id="SM00603">
    <property type="entry name" value="LCCL"/>
    <property type="match status" value="1"/>
</dbReference>
<sequence length="550" mass="60403">MKIDLSSVAALEITDSRNPSGTISLSSDSSFQFSSLSGASYLELVTSFPKGCGRNGLDFLLLKVKEKFHQSKSGNFEERVYKGCSGDDFPSSIRLPVEVLISSSNWTTNSAMVSYFFSSRSPPTPRLIGCDVSFFSIQSQKIDKAENMTVLCPAGCVKTSGGVFGEAKVGFDPRSSVCRAGIHAGEISDLFGGALELTHVATPDDLLPGSIANSIRSLQSISKTNFIPIGFSKEPSKCGNENILKVDLEKVKTSSFLKAFLDSSDPEMTPVETILNWKGENAFSGGAFPWAPAIEDRKPWIQVDFSGGLMRLERIETKGSQLNPFPWSASKFEIQIYKEGEWNSLSEQFSADIASSSHTFMTPLLAEKIRIYPEAAADSPISAMNILFYGCEAPLPPKDNSQILIAVIIALAGVALILALVSLLLIKITKSKEAKFSKTIFGAPNIYTQNPMDTIKNMKYVFYTQLATGHNQTTQIHPGRMFNPPYSNETQYNIPFIHHARKMTTLPPVPAPYAHEYSDLETLPIKKNNVMQENCFKDNSYDDHTYSTLG</sequence>
<dbReference type="PROSITE" id="PS50022">
    <property type="entry name" value="FA58C_3"/>
    <property type="match status" value="1"/>
</dbReference>
<evidence type="ECO:0000259" key="2">
    <source>
        <dbReference type="PROSITE" id="PS50022"/>
    </source>
</evidence>
<organism evidence="4">
    <name type="scientific">Oikopleura dioica</name>
    <name type="common">Tunicate</name>
    <dbReference type="NCBI Taxonomy" id="34765"/>
    <lineage>
        <taxon>Eukaryota</taxon>
        <taxon>Metazoa</taxon>
        <taxon>Chordata</taxon>
        <taxon>Tunicata</taxon>
        <taxon>Appendicularia</taxon>
        <taxon>Copelata</taxon>
        <taxon>Oikopleuridae</taxon>
        <taxon>Oikopleura</taxon>
    </lineage>
</organism>
<dbReference type="SUPFAM" id="SSF69848">
    <property type="entry name" value="LCCL domain"/>
    <property type="match status" value="1"/>
</dbReference>
<keyword evidence="1" id="KW-0812">Transmembrane</keyword>
<feature type="transmembrane region" description="Helical" evidence="1">
    <location>
        <begin position="403"/>
        <end position="426"/>
    </location>
</feature>
<dbReference type="PROSITE" id="PS50820">
    <property type="entry name" value="LCCL"/>
    <property type="match status" value="1"/>
</dbReference>
<dbReference type="InterPro" id="IPR036609">
    <property type="entry name" value="LCCL_sf"/>
</dbReference>
<dbReference type="InterPro" id="IPR008979">
    <property type="entry name" value="Galactose-bd-like_sf"/>
</dbReference>
<keyword evidence="1" id="KW-1133">Transmembrane helix</keyword>
<evidence type="ECO:0000259" key="3">
    <source>
        <dbReference type="PROSITE" id="PS50820"/>
    </source>
</evidence>
<evidence type="ECO:0000313" key="4">
    <source>
        <dbReference type="EMBL" id="CBY32925.1"/>
    </source>
</evidence>
<dbReference type="InterPro" id="IPR051957">
    <property type="entry name" value="CRISP-LCCL_domain"/>
</dbReference>
<dbReference type="EMBL" id="FN654380">
    <property type="protein sequence ID" value="CBY32925.1"/>
    <property type="molecule type" value="Genomic_DNA"/>
</dbReference>
<dbReference type="PANTHER" id="PTHR31331:SF1">
    <property type="entry name" value="CYSTEINE RICH SECRETORY PROTEIN LCCL DOMAIN CONTAINING 2"/>
    <property type="match status" value="1"/>
</dbReference>
<dbReference type="AlphaFoldDB" id="E4YBI8"/>
<dbReference type="PANTHER" id="PTHR31331">
    <property type="entry name" value="LCCL DOMAIN PROTEIN (AFU_ORTHOLOGUE AFUA_5G08630)"/>
    <property type="match status" value="1"/>
</dbReference>
<feature type="domain" description="F5/8 type C" evidence="2">
    <location>
        <begin position="290"/>
        <end position="391"/>
    </location>
</feature>